<name>A0AAV0TTZ6_HYABA</name>
<organism evidence="3 4">
    <name type="scientific">Hyaloperonospora brassicae</name>
    <name type="common">Brassica downy mildew</name>
    <name type="synonym">Peronospora brassicae</name>
    <dbReference type="NCBI Taxonomy" id="162125"/>
    <lineage>
        <taxon>Eukaryota</taxon>
        <taxon>Sar</taxon>
        <taxon>Stramenopiles</taxon>
        <taxon>Oomycota</taxon>
        <taxon>Peronosporomycetes</taxon>
        <taxon>Peronosporales</taxon>
        <taxon>Peronosporaceae</taxon>
        <taxon>Hyaloperonospora</taxon>
    </lineage>
</organism>
<feature type="chain" id="PRO_5043807528" description="RxLR effector protein" evidence="2">
    <location>
        <begin position="25"/>
        <end position="193"/>
    </location>
</feature>
<protein>
    <recommendedName>
        <fullName evidence="5">RxLR effector protein</fullName>
    </recommendedName>
</protein>
<gene>
    <name evidence="3" type="ORF">HBR001_LOCUS3547</name>
</gene>
<sequence>MQSPGKLLSTLSVALLVLANVLSADTPPTLTSPSSPSSSSLRSNGIDAETSPVLKDKRIVEKHSKLDDERLLAAYYGKVILHPYLHHLNKDPPHPKPPMLSRSRYEAQQALLKLGGVREDQPFETWITRFISGNKKVQTPVFQHWVANELSPEELAELLEKAGKSHQHYAGSKRMVAKYRRYRNAPAARSKSQ</sequence>
<accession>A0AAV0TTZ6</accession>
<dbReference type="EMBL" id="CANTFL010000591">
    <property type="protein sequence ID" value="CAI5725227.1"/>
    <property type="molecule type" value="Genomic_DNA"/>
</dbReference>
<dbReference type="AlphaFoldDB" id="A0AAV0TTZ6"/>
<comment type="caution">
    <text evidence="3">The sequence shown here is derived from an EMBL/GenBank/DDBJ whole genome shotgun (WGS) entry which is preliminary data.</text>
</comment>
<evidence type="ECO:0000256" key="2">
    <source>
        <dbReference type="SAM" id="SignalP"/>
    </source>
</evidence>
<evidence type="ECO:0000256" key="1">
    <source>
        <dbReference type="SAM" id="MobiDB-lite"/>
    </source>
</evidence>
<keyword evidence="2" id="KW-0732">Signal</keyword>
<reference evidence="3" key="1">
    <citation type="submission" date="2022-12" db="EMBL/GenBank/DDBJ databases">
        <authorList>
            <person name="Webb A."/>
        </authorList>
    </citation>
    <scope>NUCLEOTIDE SEQUENCE</scope>
    <source>
        <strain evidence="3">Hp1</strain>
    </source>
</reference>
<dbReference type="Proteomes" id="UP001162031">
    <property type="component" value="Unassembled WGS sequence"/>
</dbReference>
<proteinExistence type="predicted"/>
<keyword evidence="4" id="KW-1185">Reference proteome</keyword>
<feature type="signal peptide" evidence="2">
    <location>
        <begin position="1"/>
        <end position="24"/>
    </location>
</feature>
<feature type="region of interest" description="Disordered" evidence="1">
    <location>
        <begin position="26"/>
        <end position="48"/>
    </location>
</feature>
<evidence type="ECO:0000313" key="3">
    <source>
        <dbReference type="EMBL" id="CAI5725227.1"/>
    </source>
</evidence>
<evidence type="ECO:0008006" key="5">
    <source>
        <dbReference type="Google" id="ProtNLM"/>
    </source>
</evidence>
<feature type="compositionally biased region" description="Low complexity" evidence="1">
    <location>
        <begin position="26"/>
        <end position="41"/>
    </location>
</feature>
<evidence type="ECO:0000313" key="4">
    <source>
        <dbReference type="Proteomes" id="UP001162031"/>
    </source>
</evidence>